<dbReference type="EnsemblMetazoa" id="tetur03g00810.1">
    <property type="protein sequence ID" value="tetur03g00810.1"/>
    <property type="gene ID" value="tetur03g00810"/>
</dbReference>
<dbReference type="PROSITE" id="PS00086">
    <property type="entry name" value="CYTOCHROME_P450"/>
    <property type="match status" value="1"/>
</dbReference>
<dbReference type="Pfam" id="PF00067">
    <property type="entry name" value="p450"/>
    <property type="match status" value="2"/>
</dbReference>
<protein>
    <recommendedName>
        <fullName evidence="10">Cytochrome P450</fullName>
    </recommendedName>
</protein>
<evidence type="ECO:0000313" key="8">
    <source>
        <dbReference type="EnsemblMetazoa" id="tetur03g00810.1"/>
    </source>
</evidence>
<dbReference type="InterPro" id="IPR017972">
    <property type="entry name" value="Cyt_P450_CS"/>
</dbReference>
<keyword evidence="6 7" id="KW-0503">Monooxygenase</keyword>
<evidence type="ECO:0000256" key="7">
    <source>
        <dbReference type="RuleBase" id="RU000461"/>
    </source>
</evidence>
<evidence type="ECO:0000256" key="1">
    <source>
        <dbReference type="ARBA" id="ARBA00001971"/>
    </source>
</evidence>
<dbReference type="eggNOG" id="KOG0156">
    <property type="taxonomic scope" value="Eukaryota"/>
</dbReference>
<evidence type="ECO:0000256" key="6">
    <source>
        <dbReference type="ARBA" id="ARBA00023033"/>
    </source>
</evidence>
<dbReference type="InterPro" id="IPR036396">
    <property type="entry name" value="Cyt_P450_sf"/>
</dbReference>
<dbReference type="AlphaFoldDB" id="T1JYL7"/>
<dbReference type="PANTHER" id="PTHR24303">
    <property type="entry name" value="HEME-BINDING MONOOXYGENASE FAMILY"/>
    <property type="match status" value="1"/>
</dbReference>
<organism evidence="8 9">
    <name type="scientific">Tetranychus urticae</name>
    <name type="common">Two-spotted spider mite</name>
    <dbReference type="NCBI Taxonomy" id="32264"/>
    <lineage>
        <taxon>Eukaryota</taxon>
        <taxon>Metazoa</taxon>
        <taxon>Ecdysozoa</taxon>
        <taxon>Arthropoda</taxon>
        <taxon>Chelicerata</taxon>
        <taxon>Arachnida</taxon>
        <taxon>Acari</taxon>
        <taxon>Acariformes</taxon>
        <taxon>Trombidiformes</taxon>
        <taxon>Prostigmata</taxon>
        <taxon>Eleutherengona</taxon>
        <taxon>Raphignathae</taxon>
        <taxon>Tetranychoidea</taxon>
        <taxon>Tetranychidae</taxon>
        <taxon>Tetranychus</taxon>
    </lineage>
</organism>
<keyword evidence="4 7" id="KW-0560">Oxidoreductase</keyword>
<keyword evidence="3 7" id="KW-0479">Metal-binding</keyword>
<evidence type="ECO:0000313" key="9">
    <source>
        <dbReference type="Proteomes" id="UP000015104"/>
    </source>
</evidence>
<dbReference type="GO" id="GO:0004497">
    <property type="term" value="F:monooxygenase activity"/>
    <property type="evidence" value="ECO:0007669"/>
    <property type="project" value="UniProtKB-KW"/>
</dbReference>
<dbReference type="Gene3D" id="1.10.630.10">
    <property type="entry name" value="Cytochrome P450"/>
    <property type="match status" value="1"/>
</dbReference>
<evidence type="ECO:0000256" key="4">
    <source>
        <dbReference type="ARBA" id="ARBA00023002"/>
    </source>
</evidence>
<reference evidence="8" key="2">
    <citation type="submission" date="2015-06" db="UniProtKB">
        <authorList>
            <consortium name="EnsemblMetazoa"/>
        </authorList>
    </citation>
    <scope>IDENTIFICATION</scope>
</reference>
<keyword evidence="9" id="KW-1185">Reference proteome</keyword>
<dbReference type="SUPFAM" id="SSF48264">
    <property type="entry name" value="Cytochrome P450"/>
    <property type="match status" value="1"/>
</dbReference>
<dbReference type="Proteomes" id="UP000015104">
    <property type="component" value="Unassembled WGS sequence"/>
</dbReference>
<dbReference type="EMBL" id="CAEY01001108">
    <property type="status" value="NOT_ANNOTATED_CDS"/>
    <property type="molecule type" value="Genomic_DNA"/>
</dbReference>
<evidence type="ECO:0000256" key="2">
    <source>
        <dbReference type="ARBA" id="ARBA00010617"/>
    </source>
</evidence>
<evidence type="ECO:0008006" key="10">
    <source>
        <dbReference type="Google" id="ProtNLM"/>
    </source>
</evidence>
<dbReference type="PANTHER" id="PTHR24303:SF31">
    <property type="entry name" value="CYTOCHROME P450 307A1-RELATED"/>
    <property type="match status" value="1"/>
</dbReference>
<accession>T1JYL7</accession>
<dbReference type="HOGENOM" id="CLU_1527134_0_0_1"/>
<keyword evidence="7" id="KW-0349">Heme</keyword>
<name>T1JYL7_TETUR</name>
<sequence length="176" mass="19913">MKSLSNMFSINNLFESQPLVNNLIGVALFWLVKYLFNTIKRIRSLPHWGLPIVETYRIGSVAPNNLPRRASSDIVIGNHDLPKDTLVIFNFWSVNHDPLMAVAKPPHLIPFSAGKRNCPGEGFANVELFLYIICMLQKYRVKVEPGTEISTEASFGLSRRPSILPTLIFKKIFNSD</sequence>
<evidence type="ECO:0000256" key="5">
    <source>
        <dbReference type="ARBA" id="ARBA00023004"/>
    </source>
</evidence>
<comment type="cofactor">
    <cofactor evidence="1">
        <name>heme</name>
        <dbReference type="ChEBI" id="CHEBI:30413"/>
    </cofactor>
</comment>
<dbReference type="InterPro" id="IPR001128">
    <property type="entry name" value="Cyt_P450"/>
</dbReference>
<reference evidence="9" key="1">
    <citation type="submission" date="2011-08" db="EMBL/GenBank/DDBJ databases">
        <authorList>
            <person name="Rombauts S."/>
        </authorList>
    </citation>
    <scope>NUCLEOTIDE SEQUENCE</scope>
    <source>
        <strain evidence="9">London</strain>
    </source>
</reference>
<dbReference type="GO" id="GO:0005506">
    <property type="term" value="F:iron ion binding"/>
    <property type="evidence" value="ECO:0007669"/>
    <property type="project" value="InterPro"/>
</dbReference>
<dbReference type="GO" id="GO:0016705">
    <property type="term" value="F:oxidoreductase activity, acting on paired donors, with incorporation or reduction of molecular oxygen"/>
    <property type="evidence" value="ECO:0007669"/>
    <property type="project" value="InterPro"/>
</dbReference>
<keyword evidence="5 7" id="KW-0408">Iron</keyword>
<evidence type="ECO:0000256" key="3">
    <source>
        <dbReference type="ARBA" id="ARBA00022723"/>
    </source>
</evidence>
<proteinExistence type="inferred from homology"/>
<comment type="similarity">
    <text evidence="2 7">Belongs to the cytochrome P450 family.</text>
</comment>
<dbReference type="GO" id="GO:0020037">
    <property type="term" value="F:heme binding"/>
    <property type="evidence" value="ECO:0007669"/>
    <property type="project" value="InterPro"/>
</dbReference>